<dbReference type="EMBL" id="JACHIO010000008">
    <property type="protein sequence ID" value="MBB5064050.1"/>
    <property type="molecule type" value="Genomic_DNA"/>
</dbReference>
<gene>
    <name evidence="2" type="ORF">HDF15_002398</name>
</gene>
<sequence length="190" mass="20547">MTKRLGLNLTLAVAMLAALPMRAQVTIRVSSSGAEAPQVKDDLFAGTEKFAQGAKDVTEVNMDKSMLGMVPKGGGGMASKMDYIVIHSYTYDKPGMYRMEDIDVFRKKLTDGSWNCFIHTRDKDGSTDICSRSGEHGESNEMVIMTAEAKELTFIHLSGHMSMGDLVKMGGGMSGVPVPPIPPIPPVPHQ</sequence>
<dbReference type="InterPro" id="IPR025348">
    <property type="entry name" value="DUF4252"/>
</dbReference>
<evidence type="ECO:0000256" key="1">
    <source>
        <dbReference type="SAM" id="SignalP"/>
    </source>
</evidence>
<proteinExistence type="predicted"/>
<feature type="signal peptide" evidence="1">
    <location>
        <begin position="1"/>
        <end position="23"/>
    </location>
</feature>
<comment type="caution">
    <text evidence="2">The sequence shown here is derived from an EMBL/GenBank/DDBJ whole genome shotgun (WGS) entry which is preliminary data.</text>
</comment>
<dbReference type="RefSeq" id="WP_184255636.1">
    <property type="nucleotide sequence ID" value="NZ_JACHIO010000008.1"/>
</dbReference>
<evidence type="ECO:0000313" key="2">
    <source>
        <dbReference type="EMBL" id="MBB5064050.1"/>
    </source>
</evidence>
<keyword evidence="1" id="KW-0732">Signal</keyword>
<name>A0A7W7ZQ38_9BACT</name>
<dbReference type="Proteomes" id="UP000584867">
    <property type="component" value="Unassembled WGS sequence"/>
</dbReference>
<protein>
    <recommendedName>
        <fullName evidence="4">DUF4252 domain-containing protein</fullName>
    </recommendedName>
</protein>
<evidence type="ECO:0008006" key="4">
    <source>
        <dbReference type="Google" id="ProtNLM"/>
    </source>
</evidence>
<dbReference type="Pfam" id="PF14060">
    <property type="entry name" value="DUF4252"/>
    <property type="match status" value="1"/>
</dbReference>
<reference evidence="2 3" key="1">
    <citation type="submission" date="2020-08" db="EMBL/GenBank/DDBJ databases">
        <title>Genomic Encyclopedia of Type Strains, Phase IV (KMG-V): Genome sequencing to study the core and pangenomes of soil and plant-associated prokaryotes.</title>
        <authorList>
            <person name="Whitman W."/>
        </authorList>
    </citation>
    <scope>NUCLEOTIDE SEQUENCE [LARGE SCALE GENOMIC DNA]</scope>
    <source>
        <strain evidence="2 3">X5P3</strain>
    </source>
</reference>
<evidence type="ECO:0000313" key="3">
    <source>
        <dbReference type="Proteomes" id="UP000584867"/>
    </source>
</evidence>
<dbReference type="AlphaFoldDB" id="A0A7W7ZQ38"/>
<accession>A0A7W7ZQ38</accession>
<feature type="chain" id="PRO_5031263860" description="DUF4252 domain-containing protein" evidence="1">
    <location>
        <begin position="24"/>
        <end position="190"/>
    </location>
</feature>
<organism evidence="2 3">
    <name type="scientific">Granulicella mallensis</name>
    <dbReference type="NCBI Taxonomy" id="940614"/>
    <lineage>
        <taxon>Bacteria</taxon>
        <taxon>Pseudomonadati</taxon>
        <taxon>Acidobacteriota</taxon>
        <taxon>Terriglobia</taxon>
        <taxon>Terriglobales</taxon>
        <taxon>Acidobacteriaceae</taxon>
        <taxon>Granulicella</taxon>
    </lineage>
</organism>